<gene>
    <name evidence="5" type="ORF">GCM10011492_09430</name>
</gene>
<evidence type="ECO:0000256" key="2">
    <source>
        <dbReference type="ARBA" id="ARBA00023002"/>
    </source>
</evidence>
<dbReference type="InterPro" id="IPR036856">
    <property type="entry name" value="Ald_Oxase/Xan_DH_a/b_sf"/>
</dbReference>
<dbReference type="PANTHER" id="PTHR11908:SF132">
    <property type="entry name" value="ALDEHYDE OXIDASE 1-RELATED"/>
    <property type="match status" value="1"/>
</dbReference>
<dbReference type="InterPro" id="IPR000674">
    <property type="entry name" value="Ald_Oxase/Xan_DH_a/b"/>
</dbReference>
<dbReference type="InterPro" id="IPR008274">
    <property type="entry name" value="AldOxase/xan_DH_MoCoBD1"/>
</dbReference>
<dbReference type="SUPFAM" id="SSF56003">
    <property type="entry name" value="Molybdenum cofactor-binding domain"/>
    <property type="match status" value="1"/>
</dbReference>
<dbReference type="Gene3D" id="3.90.1170.50">
    <property type="entry name" value="Aldehyde oxidase/xanthine dehydrogenase, a/b hammerhead"/>
    <property type="match status" value="1"/>
</dbReference>
<feature type="domain" description="Aldehyde oxidase/xanthine dehydrogenase a/b hammerhead" evidence="4">
    <location>
        <begin position="43"/>
        <end position="159"/>
    </location>
</feature>
<keyword evidence="2" id="KW-0560">Oxidoreductase</keyword>
<sequence>MIDENAMPGAGLSTPGASGGLGASAKRYVGQPVKRREDAKLLRGEARFVDDIDLHQQLHLVVVRSSEAHARLVSVNTEAARRTPGVRMVITAADLPGRIPLEQIGYHDVYPWIEDLTHPIFAADRVRYVGQPVAAIVADSPYLAEDAAARIEIAYDLLSPVLDPQEALADDTVRLFDDHTNEALRIEKTYGDTPGAFEGAAHVVTGTYTVGRHSGVPMETRGCVAQPEPGCRGVNIWGPVHAHDCQRIIANVLQLSLADVHMRHTAIGGNFGVKGGVFPEHIMTAWAALQLGRPVKWTEDRLEHMVATSHAREQVYEMSAAFDADGRLLALTDEIWDNHGAFLRQAEPLVSDITVGMVPGPYRVPAYSGVLHVVLSNKTPSAAYRAPGRYEGTFARERLLDQAAHQIGLSPVEIRRRNLLTSADLPYEPGMEICFEPYHFDSGDVVDHLDKALAAADFDQWEKEAVELRAQGRLVGNGVGILMDKAGLGLYETGAVDVDPSGRVRVRTGASSVGQGIETVLAQIVAEEFQVDPELIDIVHGDTDLIPDGVGSWSSRSTVLAGGAARQAALDTIDKAKRLAADMLEASIDDLVVSDGSIMVAGSADSRLSLAEIAGRWDGWSARLAGDEPGLGAQAVYVDSHMNYPYGVTLVQLEVDPATGGHTIRRFLTTTEAGRAINPMTTRGQVIGAAIQGIGGALYEEFLYDDSGQPMCTSFMDYLLPGAQEMPDVDFLMTEDAPTPNNPFGAKGLGEVGLIAVGASIASAVDDAFSDGQVVRKVPVAPETLWHRALDRRPNVGVPHPRALEVVAEGSHG</sequence>
<keyword evidence="6" id="KW-1185">Reference proteome</keyword>
<dbReference type="Pfam" id="PF01315">
    <property type="entry name" value="Ald_Xan_dh_C"/>
    <property type="match status" value="1"/>
</dbReference>
<accession>A0A916SXP3</accession>
<dbReference type="PANTHER" id="PTHR11908">
    <property type="entry name" value="XANTHINE DEHYDROGENASE"/>
    <property type="match status" value="1"/>
</dbReference>
<dbReference type="SUPFAM" id="SSF54665">
    <property type="entry name" value="CO dehydrogenase molybdoprotein N-domain-like"/>
    <property type="match status" value="1"/>
</dbReference>
<dbReference type="SMART" id="SM01008">
    <property type="entry name" value="Ald_Xan_dh_C"/>
    <property type="match status" value="1"/>
</dbReference>
<dbReference type="Pfam" id="PF20256">
    <property type="entry name" value="MoCoBD_2"/>
    <property type="match status" value="1"/>
</dbReference>
<dbReference type="AlphaFoldDB" id="A0A916SXP3"/>
<comment type="caution">
    <text evidence="5">The sequence shown here is derived from an EMBL/GenBank/DDBJ whole genome shotgun (WGS) entry which is preliminary data.</text>
</comment>
<evidence type="ECO:0000256" key="3">
    <source>
        <dbReference type="SAM" id="MobiDB-lite"/>
    </source>
</evidence>
<evidence type="ECO:0000256" key="1">
    <source>
        <dbReference type="ARBA" id="ARBA00022505"/>
    </source>
</evidence>
<proteinExistence type="predicted"/>
<dbReference type="EMBL" id="BMHI01000001">
    <property type="protein sequence ID" value="GGB21646.1"/>
    <property type="molecule type" value="Genomic_DNA"/>
</dbReference>
<evidence type="ECO:0000313" key="6">
    <source>
        <dbReference type="Proteomes" id="UP000636793"/>
    </source>
</evidence>
<dbReference type="InterPro" id="IPR016208">
    <property type="entry name" value="Ald_Oxase/xanthine_DH-like"/>
</dbReference>
<reference evidence="5" key="1">
    <citation type="journal article" date="2014" name="Int. J. Syst. Evol. Microbiol.">
        <title>Complete genome sequence of Corynebacterium casei LMG S-19264T (=DSM 44701T), isolated from a smear-ripened cheese.</title>
        <authorList>
            <consortium name="US DOE Joint Genome Institute (JGI-PGF)"/>
            <person name="Walter F."/>
            <person name="Albersmeier A."/>
            <person name="Kalinowski J."/>
            <person name="Ruckert C."/>
        </authorList>
    </citation>
    <scope>NUCLEOTIDE SEQUENCE</scope>
    <source>
        <strain evidence="5">CGMCC 1.15085</strain>
    </source>
</reference>
<feature type="region of interest" description="Disordered" evidence="3">
    <location>
        <begin position="1"/>
        <end position="24"/>
    </location>
</feature>
<organism evidence="5 6">
    <name type="scientific">Flexivirga endophytica</name>
    <dbReference type="NCBI Taxonomy" id="1849103"/>
    <lineage>
        <taxon>Bacteria</taxon>
        <taxon>Bacillati</taxon>
        <taxon>Actinomycetota</taxon>
        <taxon>Actinomycetes</taxon>
        <taxon>Micrococcales</taxon>
        <taxon>Dermacoccaceae</taxon>
        <taxon>Flexivirga</taxon>
    </lineage>
</organism>
<dbReference type="GO" id="GO:0016491">
    <property type="term" value="F:oxidoreductase activity"/>
    <property type="evidence" value="ECO:0007669"/>
    <property type="project" value="UniProtKB-KW"/>
</dbReference>
<name>A0A916SXP3_9MICO</name>
<dbReference type="InterPro" id="IPR046867">
    <property type="entry name" value="AldOxase/xan_DH_MoCoBD2"/>
</dbReference>
<reference evidence="5" key="2">
    <citation type="submission" date="2020-09" db="EMBL/GenBank/DDBJ databases">
        <authorList>
            <person name="Sun Q."/>
            <person name="Zhou Y."/>
        </authorList>
    </citation>
    <scope>NUCLEOTIDE SEQUENCE</scope>
    <source>
        <strain evidence="5">CGMCC 1.15085</strain>
    </source>
</reference>
<keyword evidence="1" id="KW-0500">Molybdenum</keyword>
<protein>
    <submittedName>
        <fullName evidence="5">Aldehyde dehydrogenase</fullName>
    </submittedName>
</protein>
<dbReference type="GO" id="GO:0005506">
    <property type="term" value="F:iron ion binding"/>
    <property type="evidence" value="ECO:0007669"/>
    <property type="project" value="InterPro"/>
</dbReference>
<dbReference type="InterPro" id="IPR037165">
    <property type="entry name" value="AldOxase/xan_DH_Mopterin-bd_sf"/>
</dbReference>
<dbReference type="Proteomes" id="UP000636793">
    <property type="component" value="Unassembled WGS sequence"/>
</dbReference>
<evidence type="ECO:0000259" key="4">
    <source>
        <dbReference type="SMART" id="SM01008"/>
    </source>
</evidence>
<evidence type="ECO:0000313" key="5">
    <source>
        <dbReference type="EMBL" id="GGB21646.1"/>
    </source>
</evidence>
<dbReference type="Pfam" id="PF02738">
    <property type="entry name" value="MoCoBD_1"/>
    <property type="match status" value="1"/>
</dbReference>
<dbReference type="Gene3D" id="3.30.365.10">
    <property type="entry name" value="Aldehyde oxidase/xanthine dehydrogenase, molybdopterin binding domain"/>
    <property type="match status" value="4"/>
</dbReference>